<name>A0A482XWW7_9EURY</name>
<dbReference type="InterPro" id="IPR016187">
    <property type="entry name" value="CTDL_fold"/>
</dbReference>
<proteinExistence type="predicted"/>
<dbReference type="InterPro" id="IPR042095">
    <property type="entry name" value="SUMF_sf"/>
</dbReference>
<dbReference type="Pfam" id="PF03781">
    <property type="entry name" value="FGE-sulfatase"/>
    <property type="match status" value="1"/>
</dbReference>
<evidence type="ECO:0000313" key="4">
    <source>
        <dbReference type="Proteomes" id="UP000292704"/>
    </source>
</evidence>
<dbReference type="EMBL" id="SHMR01000009">
    <property type="protein sequence ID" value="RZH66473.1"/>
    <property type="molecule type" value="Genomic_DNA"/>
</dbReference>
<dbReference type="OrthoDB" id="136349at2157"/>
<dbReference type="Proteomes" id="UP000292704">
    <property type="component" value="Unassembled WGS sequence"/>
</dbReference>
<dbReference type="AlphaFoldDB" id="A0A482XWW7"/>
<dbReference type="GO" id="GO:0120147">
    <property type="term" value="F:formylglycine-generating oxidase activity"/>
    <property type="evidence" value="ECO:0007669"/>
    <property type="project" value="TreeGrafter"/>
</dbReference>
<feature type="region of interest" description="Disordered" evidence="1">
    <location>
        <begin position="11"/>
        <end position="31"/>
    </location>
</feature>
<dbReference type="Gene3D" id="3.90.1580.10">
    <property type="entry name" value="paralog of FGE (formylglycine-generating enzyme)"/>
    <property type="match status" value="1"/>
</dbReference>
<comment type="caution">
    <text evidence="3">The sequence shown here is derived from an EMBL/GenBank/DDBJ whole genome shotgun (WGS) entry which is preliminary data.</text>
</comment>
<gene>
    <name evidence="3" type="ORF">ELS17_17530</name>
</gene>
<organism evidence="3 4">
    <name type="scientific">Natrinema altunense</name>
    <dbReference type="NCBI Taxonomy" id="222984"/>
    <lineage>
        <taxon>Archaea</taxon>
        <taxon>Methanobacteriati</taxon>
        <taxon>Methanobacteriota</taxon>
        <taxon>Stenosarchaea group</taxon>
        <taxon>Halobacteria</taxon>
        <taxon>Halobacteriales</taxon>
        <taxon>Natrialbaceae</taxon>
        <taxon>Natrinema</taxon>
    </lineage>
</organism>
<dbReference type="InterPro" id="IPR051043">
    <property type="entry name" value="Sulfatase_Mod_Factor_Kinase"/>
</dbReference>
<sequence length="476" mass="53903">MAPEIQKEIAESKQIIEGMNPESLRDASPETVRDTVDEYRDDIVSLKSDQGLSNIYGMAALHPNPHLRHAMLDIAKERVDNAFSREYICSTTHDDIDFVAFEAIHLCGELKLQEAIDDLVPIVGWPDAGPGNQTRRQWGGNPVGVGRASVVNALFELFGTEDSDRLEMLKAHYQEEGRFPSEYHYNAALDHTHADSNEKENKEPPERMVRIPGGTYTVGIDSNDIPFDRFDDSYLVPQEVEVSTFYIDKYPVTNAEYDEFVKSTDEHSIFSHPSEPDNKVRTRITEHEDLGPDHPVTGIDYYDAYAYANWAGKDLPFEEEWEIAARGPSRYIFSWGDEFDPDRLHWAGNTFDTEIETIPEWTELLTSTIEDGPNDTRTVPVDAHSDGASEFGVVDMLGNVWEYTKSAYMSRQEVNPVFNHPSRSSHENLIDDPGAFPVIRGGSWSNIPEQTSAVFRGKDLLTDRHNEIGFRCVIRP</sequence>
<dbReference type="PANTHER" id="PTHR23150:SF19">
    <property type="entry name" value="FORMYLGLYCINE-GENERATING ENZYME"/>
    <property type="match status" value="1"/>
</dbReference>
<accession>A0A482XWW7</accession>
<evidence type="ECO:0000259" key="2">
    <source>
        <dbReference type="Pfam" id="PF03781"/>
    </source>
</evidence>
<dbReference type="InterPro" id="IPR005532">
    <property type="entry name" value="SUMF_dom"/>
</dbReference>
<feature type="domain" description="Sulfatase-modifying factor enzyme-like" evidence="2">
    <location>
        <begin position="206"/>
        <end position="473"/>
    </location>
</feature>
<evidence type="ECO:0000256" key="1">
    <source>
        <dbReference type="SAM" id="MobiDB-lite"/>
    </source>
</evidence>
<reference evidence="3 4" key="1">
    <citation type="submission" date="2019-02" db="EMBL/GenBank/DDBJ databases">
        <title>Genome analysis provides insights into bioremediation potentialities and Haloocin production by Natrinema altunense strain 4.1R isolated from Chott Douz in Tunisian desert.</title>
        <authorList>
            <person name="Najjari A."/>
            <person name="Youssef N."/>
            <person name="Ben Dhia O."/>
            <person name="Ferjani R."/>
            <person name="El Hidri D."/>
            <person name="Ouzari H.I."/>
            <person name="Cherif A."/>
        </authorList>
    </citation>
    <scope>NUCLEOTIDE SEQUENCE [LARGE SCALE GENOMIC DNA]</scope>
    <source>
        <strain evidence="3 4">4.1R</strain>
    </source>
</reference>
<protein>
    <recommendedName>
        <fullName evidence="2">Sulfatase-modifying factor enzyme-like domain-containing protein</fullName>
    </recommendedName>
</protein>
<dbReference type="PANTHER" id="PTHR23150">
    <property type="entry name" value="SULFATASE MODIFYING FACTOR 1, 2"/>
    <property type="match status" value="1"/>
</dbReference>
<evidence type="ECO:0000313" key="3">
    <source>
        <dbReference type="EMBL" id="RZH66473.1"/>
    </source>
</evidence>
<dbReference type="SUPFAM" id="SSF56436">
    <property type="entry name" value="C-type lectin-like"/>
    <property type="match status" value="1"/>
</dbReference>
<dbReference type="RefSeq" id="WP_130171708.1">
    <property type="nucleotide sequence ID" value="NZ_SHMR01000009.1"/>
</dbReference>